<evidence type="ECO:0000313" key="2">
    <source>
        <dbReference type="Proteomes" id="UP000261284"/>
    </source>
</evidence>
<keyword evidence="2" id="KW-1185">Reference proteome</keyword>
<evidence type="ECO:0000313" key="1">
    <source>
        <dbReference type="EMBL" id="RFM25670.1"/>
    </source>
</evidence>
<proteinExistence type="predicted"/>
<name>A0A3E1NCK4_9BACT</name>
<comment type="caution">
    <text evidence="1">The sequence shown here is derived from an EMBL/GenBank/DDBJ whole genome shotgun (WGS) entry which is preliminary data.</text>
</comment>
<dbReference type="EMBL" id="QTJU01000017">
    <property type="protein sequence ID" value="RFM25670.1"/>
    <property type="molecule type" value="Genomic_DNA"/>
</dbReference>
<dbReference type="Pfam" id="PF13618">
    <property type="entry name" value="Gluconate_2-dh3"/>
    <property type="match status" value="1"/>
</dbReference>
<dbReference type="RefSeq" id="WP_116849850.1">
    <property type="nucleotide sequence ID" value="NZ_QTJU01000017.1"/>
</dbReference>
<reference evidence="1 2" key="1">
    <citation type="submission" date="2018-08" db="EMBL/GenBank/DDBJ databases">
        <title>Chitinophagaceae sp. K23C18032701, a novel bacterium isolated from forest soil.</title>
        <authorList>
            <person name="Wang C."/>
        </authorList>
    </citation>
    <scope>NUCLEOTIDE SEQUENCE [LARGE SCALE GENOMIC DNA]</scope>
    <source>
        <strain evidence="1 2">K23C18032701</strain>
    </source>
</reference>
<sequence>MNRREALSAAAVIFGGTIIGANSFLSGCKTPAAKTGLFADEDVAYMDEISDTIIPDTPGSPGAKAAKVGAFMKTIVTDCYSPEDQQVFVKGLQTLNEAADKAYKKKFAELTAEQKTTVLTAEGKAAQDYDAKRAKDAPSHYFSMLRQLTVWGYFSSEVGATKALRYLPIPGKFDGSFPYKKGDKAWALS</sequence>
<dbReference type="PROSITE" id="PS51257">
    <property type="entry name" value="PROKAR_LIPOPROTEIN"/>
    <property type="match status" value="1"/>
</dbReference>
<dbReference type="Proteomes" id="UP000261284">
    <property type="component" value="Unassembled WGS sequence"/>
</dbReference>
<dbReference type="InterPro" id="IPR027056">
    <property type="entry name" value="Gluconate_2DH_su3"/>
</dbReference>
<gene>
    <name evidence="1" type="ORF">DXN05_23985</name>
</gene>
<dbReference type="OrthoDB" id="6385145at2"/>
<protein>
    <submittedName>
        <fullName evidence="1">Gluconate 2-dehydrogenase subunit 3 family protein</fullName>
    </submittedName>
</protein>
<organism evidence="1 2">
    <name type="scientific">Deminuibacter soli</name>
    <dbReference type="NCBI Taxonomy" id="2291815"/>
    <lineage>
        <taxon>Bacteria</taxon>
        <taxon>Pseudomonadati</taxon>
        <taxon>Bacteroidota</taxon>
        <taxon>Chitinophagia</taxon>
        <taxon>Chitinophagales</taxon>
        <taxon>Chitinophagaceae</taxon>
        <taxon>Deminuibacter</taxon>
    </lineage>
</organism>
<accession>A0A3E1NCK4</accession>
<dbReference type="AlphaFoldDB" id="A0A3E1NCK4"/>